<evidence type="ECO:0000313" key="6">
    <source>
        <dbReference type="Proteomes" id="UP000070444"/>
    </source>
</evidence>
<evidence type="ECO:0000256" key="2">
    <source>
        <dbReference type="ARBA" id="ARBA00022679"/>
    </source>
</evidence>
<dbReference type="SUPFAM" id="SSF53756">
    <property type="entry name" value="UDP-Glycosyltransferase/glycogen phosphorylase"/>
    <property type="match status" value="1"/>
</dbReference>
<keyword evidence="6" id="KW-1185">Reference proteome</keyword>
<comment type="similarity">
    <text evidence="3">Belongs to the UDP-glycosyltransferase family.</text>
</comment>
<name>A0A137PCG8_CONC2</name>
<dbReference type="InterPro" id="IPR035595">
    <property type="entry name" value="UDP_glycos_trans_CS"/>
</dbReference>
<keyword evidence="1 3" id="KW-0328">Glycosyltransferase</keyword>
<dbReference type="PANTHER" id="PTHR48043:SF145">
    <property type="entry name" value="FI06409P-RELATED"/>
    <property type="match status" value="1"/>
</dbReference>
<keyword evidence="2 3" id="KW-0808">Transferase</keyword>
<feature type="non-terminal residue" evidence="5">
    <location>
        <position position="1"/>
    </location>
</feature>
<dbReference type="EMBL" id="KQ964448">
    <property type="protein sequence ID" value="KXN72689.1"/>
    <property type="molecule type" value="Genomic_DNA"/>
</dbReference>
<reference evidence="5 6" key="1">
    <citation type="journal article" date="2015" name="Genome Biol. Evol.">
        <title>Phylogenomic analyses indicate that early fungi evolved digesting cell walls of algal ancestors of land plants.</title>
        <authorList>
            <person name="Chang Y."/>
            <person name="Wang S."/>
            <person name="Sekimoto S."/>
            <person name="Aerts A.L."/>
            <person name="Choi C."/>
            <person name="Clum A."/>
            <person name="LaButti K.M."/>
            <person name="Lindquist E.A."/>
            <person name="Yee Ngan C."/>
            <person name="Ohm R.A."/>
            <person name="Salamov A.A."/>
            <person name="Grigoriev I.V."/>
            <person name="Spatafora J.W."/>
            <person name="Berbee M.L."/>
        </authorList>
    </citation>
    <scope>NUCLEOTIDE SEQUENCE [LARGE SCALE GENOMIC DNA]</scope>
    <source>
        <strain evidence="5 6">NRRL 28638</strain>
    </source>
</reference>
<sequence>FITVIGTVKTEDLFSGKYPQFKVAGFAPQEAILKHKSTKLFVSHGGLESVFETVFTLTPVLVMPFNGDQPGNAQLVIESNLGGMIDKSAISSTKMFEEIRRIITDEGGRIKRNLKRVRTVAHYKSIGLRQAGEKILTFAKVAKACRTDNDSKDEYPCEVKHMITVDQKISHFKAYQWDIYTFHYTFIALVVAAAIHYGFKHYSEFRNRGYTQIPDNSSVINNRSNHSG</sequence>
<evidence type="ECO:0000256" key="3">
    <source>
        <dbReference type="RuleBase" id="RU003718"/>
    </source>
</evidence>
<dbReference type="Gene3D" id="3.40.50.2000">
    <property type="entry name" value="Glycogen Phosphorylase B"/>
    <property type="match status" value="1"/>
</dbReference>
<dbReference type="OrthoDB" id="5835829at2759"/>
<keyword evidence="4" id="KW-0812">Transmembrane</keyword>
<dbReference type="PROSITE" id="PS00375">
    <property type="entry name" value="UDPGT"/>
    <property type="match status" value="1"/>
</dbReference>
<evidence type="ECO:0000313" key="5">
    <source>
        <dbReference type="EMBL" id="KXN72689.1"/>
    </source>
</evidence>
<evidence type="ECO:0000256" key="1">
    <source>
        <dbReference type="ARBA" id="ARBA00022676"/>
    </source>
</evidence>
<keyword evidence="4" id="KW-1133">Transmembrane helix</keyword>
<dbReference type="Proteomes" id="UP000070444">
    <property type="component" value="Unassembled WGS sequence"/>
</dbReference>
<dbReference type="PANTHER" id="PTHR48043">
    <property type="entry name" value="EG:EG0003.4 PROTEIN-RELATED"/>
    <property type="match status" value="1"/>
</dbReference>
<protein>
    <submittedName>
        <fullName evidence="5">Glycosyltransferase family 1 protein</fullName>
    </submittedName>
</protein>
<accession>A0A137PCG8</accession>
<dbReference type="AlphaFoldDB" id="A0A137PCG8"/>
<keyword evidence="4" id="KW-0472">Membrane</keyword>
<evidence type="ECO:0000256" key="4">
    <source>
        <dbReference type="SAM" id="Phobius"/>
    </source>
</evidence>
<dbReference type="STRING" id="796925.A0A137PCG8"/>
<proteinExistence type="inferred from homology"/>
<gene>
    <name evidence="5" type="ORF">CONCODRAFT_4423</name>
</gene>
<dbReference type="InterPro" id="IPR002213">
    <property type="entry name" value="UDP_glucos_trans"/>
</dbReference>
<dbReference type="GO" id="GO:0008194">
    <property type="term" value="F:UDP-glycosyltransferase activity"/>
    <property type="evidence" value="ECO:0007669"/>
    <property type="project" value="InterPro"/>
</dbReference>
<dbReference type="Pfam" id="PF00201">
    <property type="entry name" value="UDPGT"/>
    <property type="match status" value="1"/>
</dbReference>
<organism evidence="5 6">
    <name type="scientific">Conidiobolus coronatus (strain ATCC 28846 / CBS 209.66 / NRRL 28638)</name>
    <name type="common">Delacroixia coronata</name>
    <dbReference type="NCBI Taxonomy" id="796925"/>
    <lineage>
        <taxon>Eukaryota</taxon>
        <taxon>Fungi</taxon>
        <taxon>Fungi incertae sedis</taxon>
        <taxon>Zoopagomycota</taxon>
        <taxon>Entomophthoromycotina</taxon>
        <taxon>Entomophthoromycetes</taxon>
        <taxon>Entomophthorales</taxon>
        <taxon>Ancylistaceae</taxon>
        <taxon>Conidiobolus</taxon>
    </lineage>
</organism>
<feature type="transmembrane region" description="Helical" evidence="4">
    <location>
        <begin position="179"/>
        <end position="199"/>
    </location>
</feature>
<dbReference type="InterPro" id="IPR050271">
    <property type="entry name" value="UDP-glycosyltransferase"/>
</dbReference>